<name>A0A382LYZ8_9ZZZZ</name>
<protein>
    <submittedName>
        <fullName evidence="1">Uncharacterized protein</fullName>
    </submittedName>
</protein>
<feature type="non-terminal residue" evidence="1">
    <location>
        <position position="27"/>
    </location>
</feature>
<evidence type="ECO:0000313" key="1">
    <source>
        <dbReference type="EMBL" id="SVC41783.1"/>
    </source>
</evidence>
<feature type="non-terminal residue" evidence="1">
    <location>
        <position position="1"/>
    </location>
</feature>
<dbReference type="AlphaFoldDB" id="A0A382LYZ8"/>
<sequence length="27" mass="3016">RGKLTGSMKKACGKRRRGCRSNFRACS</sequence>
<proteinExistence type="predicted"/>
<organism evidence="1">
    <name type="scientific">marine metagenome</name>
    <dbReference type="NCBI Taxonomy" id="408172"/>
    <lineage>
        <taxon>unclassified sequences</taxon>
        <taxon>metagenomes</taxon>
        <taxon>ecological metagenomes</taxon>
    </lineage>
</organism>
<gene>
    <name evidence="1" type="ORF">METZ01_LOCUS294637</name>
</gene>
<accession>A0A382LYZ8</accession>
<dbReference type="EMBL" id="UINC01090125">
    <property type="protein sequence ID" value="SVC41783.1"/>
    <property type="molecule type" value="Genomic_DNA"/>
</dbReference>
<reference evidence="1" key="1">
    <citation type="submission" date="2018-05" db="EMBL/GenBank/DDBJ databases">
        <authorList>
            <person name="Lanie J.A."/>
            <person name="Ng W.-L."/>
            <person name="Kazmierczak K.M."/>
            <person name="Andrzejewski T.M."/>
            <person name="Davidsen T.M."/>
            <person name="Wayne K.J."/>
            <person name="Tettelin H."/>
            <person name="Glass J.I."/>
            <person name="Rusch D."/>
            <person name="Podicherti R."/>
            <person name="Tsui H.-C.T."/>
            <person name="Winkler M.E."/>
        </authorList>
    </citation>
    <scope>NUCLEOTIDE SEQUENCE</scope>
</reference>